<organism evidence="6 7">
    <name type="scientific">candidate division NPL-UPA2 bacterium Unc8</name>
    <dbReference type="NCBI Taxonomy" id="1980939"/>
    <lineage>
        <taxon>Bacteria</taxon>
    </lineage>
</organism>
<dbReference type="InterPro" id="IPR036390">
    <property type="entry name" value="WH_DNA-bd_sf"/>
</dbReference>
<comment type="caution">
    <text evidence="6">The sequence shown here is derived from an EMBL/GenBank/DDBJ whole genome shotgun (WGS) entry which is preliminary data.</text>
</comment>
<dbReference type="PANTHER" id="PTHR38465:SF1">
    <property type="entry name" value="HTH-TYPE TRANSCRIPTIONAL REGULATOR MJ1563-RELATED"/>
    <property type="match status" value="1"/>
</dbReference>
<dbReference type="InterPro" id="IPR026282">
    <property type="entry name" value="MJ1563"/>
</dbReference>
<dbReference type="GO" id="GO:0003700">
    <property type="term" value="F:DNA-binding transcription factor activity"/>
    <property type="evidence" value="ECO:0007669"/>
    <property type="project" value="InterPro"/>
</dbReference>
<accession>A0A399FU52</accession>
<reference evidence="6 7" key="1">
    <citation type="submission" date="2018-08" db="EMBL/GenBank/DDBJ databases">
        <title>Draft genome of candidate division NPL-UPA2 bacterium Unc8 that adapted to ultra-basic serpentinizing groundwater.</title>
        <authorList>
            <person name="Ishii S."/>
            <person name="Suzuki S."/>
            <person name="Nealson K.H."/>
        </authorList>
    </citation>
    <scope>NUCLEOTIDE SEQUENCE [LARGE SCALE GENOMIC DNA]</scope>
    <source>
        <strain evidence="6">Unc8</strain>
    </source>
</reference>
<dbReference type="InterPro" id="IPR036388">
    <property type="entry name" value="WH-like_DNA-bd_sf"/>
</dbReference>
<evidence type="ECO:0000256" key="2">
    <source>
        <dbReference type="ARBA" id="ARBA00023125"/>
    </source>
</evidence>
<name>A0A399FU52_UNCN2</name>
<gene>
    <name evidence="6" type="ORF">B9J77_04225</name>
</gene>
<dbReference type="AlphaFoldDB" id="A0A399FU52"/>
<keyword evidence="3 4" id="KW-0804">Transcription</keyword>
<dbReference type="Gene3D" id="1.10.10.10">
    <property type="entry name" value="Winged helix-like DNA-binding domain superfamily/Winged helix DNA-binding domain"/>
    <property type="match status" value="1"/>
</dbReference>
<dbReference type="Proteomes" id="UP000266287">
    <property type="component" value="Unassembled WGS sequence"/>
</dbReference>
<dbReference type="PANTHER" id="PTHR38465">
    <property type="entry name" value="HTH-TYPE TRANSCRIPTIONAL REGULATOR MJ1563-RELATED"/>
    <property type="match status" value="1"/>
</dbReference>
<dbReference type="EMBL" id="NDHY01000010">
    <property type="protein sequence ID" value="RIH99857.1"/>
    <property type="molecule type" value="Genomic_DNA"/>
</dbReference>
<proteinExistence type="inferred from homology"/>
<dbReference type="InterPro" id="IPR052362">
    <property type="entry name" value="HTH-GbsR_regulator"/>
</dbReference>
<evidence type="ECO:0000313" key="6">
    <source>
        <dbReference type="EMBL" id="RIH99857.1"/>
    </source>
</evidence>
<evidence type="ECO:0000259" key="5">
    <source>
        <dbReference type="Pfam" id="PF12802"/>
    </source>
</evidence>
<dbReference type="SUPFAM" id="SSF46785">
    <property type="entry name" value="Winged helix' DNA-binding domain"/>
    <property type="match status" value="1"/>
</dbReference>
<dbReference type="InterPro" id="IPR000835">
    <property type="entry name" value="HTH_MarR-typ"/>
</dbReference>
<dbReference type="GO" id="GO:0003677">
    <property type="term" value="F:DNA binding"/>
    <property type="evidence" value="ECO:0007669"/>
    <property type="project" value="UniProtKB-UniRule"/>
</dbReference>
<comment type="similarity">
    <text evidence="4">Belongs to the GbsR family.</text>
</comment>
<evidence type="ECO:0000256" key="1">
    <source>
        <dbReference type="ARBA" id="ARBA00023015"/>
    </source>
</evidence>
<dbReference type="Pfam" id="PF12802">
    <property type="entry name" value="MarR_2"/>
    <property type="match status" value="1"/>
</dbReference>
<evidence type="ECO:0000256" key="4">
    <source>
        <dbReference type="PIRNR" id="PIRNR006707"/>
    </source>
</evidence>
<protein>
    <recommendedName>
        <fullName evidence="4">HTH-type transcriptional regulator</fullName>
    </recommendedName>
</protein>
<feature type="domain" description="HTH marR-type" evidence="5">
    <location>
        <begin position="27"/>
        <end position="82"/>
    </location>
</feature>
<keyword evidence="1 4" id="KW-0805">Transcription regulation</keyword>
<sequence length="174" mass="20150">MNPELEKVRDSFIETMGQLSMSLGLSQVVGQLYALLYLSNKPLSLDDMVEILEISKGNASVNIRELERWGAVRRVWVKGSRRDHYESESDVLKVVLNRLKDGLQRRINNTMDAIGKMSELINEGKKEFSATEKKTAMIYIERLNEIKEFRSVIRGFLRNVSEFIPEKDKLQRRS</sequence>
<evidence type="ECO:0000313" key="7">
    <source>
        <dbReference type="Proteomes" id="UP000266287"/>
    </source>
</evidence>
<dbReference type="PIRSF" id="PIRSF006707">
    <property type="entry name" value="MJ1563"/>
    <property type="match status" value="1"/>
</dbReference>
<evidence type="ECO:0000256" key="3">
    <source>
        <dbReference type="ARBA" id="ARBA00023163"/>
    </source>
</evidence>
<keyword evidence="2 4" id="KW-0238">DNA-binding</keyword>